<sequence>MSNSITFTATGDSLIARRLPSGDVSMDNIKSIIQLGDVRFTNLETTVQSTESFPSAVSGGTWSSASPEMFCDLLGYGFNLVAWANNHTLDFSYGGLRSTEQLLNKYGIVHAGAGNNLASASEPRYLETNNNRVALIATTSNFDRTWIAGEQRRDMIGRPGINPMRLNTIYTINATHMKQLKEIAENCKINSAYQILTNKGYMKEHPDCWFPFGEYIFQEGDSESTIIKIDPRDENRIVNSIREAKRQSDYVVLSIHTHQPNSDDLEEPADFIVNFARKCIDEGAHAIICHGPHIVRGIEIYKNRPIFYSLGNFIFQNESITSQPSDFYDKFGLGHEHNIADVFDKKEEIGLNGLSRDYKVWQSLIPYWKMENGELRELALYPIDLGFEKPRYKRGWPELTSNMEVLHNVAQLSRKFGVEIEIMDGVGKIHW</sequence>
<keyword evidence="4" id="KW-1185">Reference proteome</keyword>
<dbReference type="PANTHER" id="PTHR33393">
    <property type="entry name" value="POLYGLUTAMINE SYNTHESIS ACCESSORY PROTEIN RV0574C-RELATED"/>
    <property type="match status" value="1"/>
</dbReference>
<dbReference type="RefSeq" id="WP_028533009.1">
    <property type="nucleotide sequence ID" value="NZ_JAMDLY010000011.1"/>
</dbReference>
<gene>
    <name evidence="3" type="ORF">M5X04_11290</name>
</gene>
<dbReference type="Proteomes" id="UP001527090">
    <property type="component" value="Unassembled WGS sequence"/>
</dbReference>
<name>A0ABT4E847_PAEAL</name>
<dbReference type="Pfam" id="PF09587">
    <property type="entry name" value="PGA_cap"/>
    <property type="match status" value="1"/>
</dbReference>
<dbReference type="PANTHER" id="PTHR33393:SF11">
    <property type="entry name" value="POLYGLUTAMINE SYNTHESIS ACCESSORY PROTEIN RV0574C-RELATED"/>
    <property type="match status" value="1"/>
</dbReference>
<dbReference type="InterPro" id="IPR052169">
    <property type="entry name" value="CW_Biosynth-Accessory"/>
</dbReference>
<dbReference type="InterPro" id="IPR019079">
    <property type="entry name" value="Capsule_synth_CapA"/>
</dbReference>
<organism evidence="3 4">
    <name type="scientific">Paenibacillus alvei</name>
    <name type="common">Bacillus alvei</name>
    <dbReference type="NCBI Taxonomy" id="44250"/>
    <lineage>
        <taxon>Bacteria</taxon>
        <taxon>Bacillati</taxon>
        <taxon>Bacillota</taxon>
        <taxon>Bacilli</taxon>
        <taxon>Bacillales</taxon>
        <taxon>Paenibacillaceae</taxon>
        <taxon>Paenibacillus</taxon>
    </lineage>
</organism>
<evidence type="ECO:0000256" key="1">
    <source>
        <dbReference type="ARBA" id="ARBA00005662"/>
    </source>
</evidence>
<protein>
    <submittedName>
        <fullName evidence="3">CapA family protein</fullName>
    </submittedName>
</protein>
<dbReference type="SUPFAM" id="SSF56300">
    <property type="entry name" value="Metallo-dependent phosphatases"/>
    <property type="match status" value="1"/>
</dbReference>
<evidence type="ECO:0000259" key="2">
    <source>
        <dbReference type="SMART" id="SM00854"/>
    </source>
</evidence>
<proteinExistence type="inferred from homology"/>
<dbReference type="InterPro" id="IPR029052">
    <property type="entry name" value="Metallo-depent_PP-like"/>
</dbReference>
<comment type="caution">
    <text evidence="3">The sequence shown here is derived from an EMBL/GenBank/DDBJ whole genome shotgun (WGS) entry which is preliminary data.</text>
</comment>
<dbReference type="EMBL" id="JAMDLY010000011">
    <property type="protein sequence ID" value="MCY9529917.1"/>
    <property type="molecule type" value="Genomic_DNA"/>
</dbReference>
<dbReference type="SMART" id="SM00854">
    <property type="entry name" value="PGA_cap"/>
    <property type="match status" value="1"/>
</dbReference>
<reference evidence="3 4" key="1">
    <citation type="submission" date="2022-05" db="EMBL/GenBank/DDBJ databases">
        <title>Genome Sequencing of Bee-Associated Microbes.</title>
        <authorList>
            <person name="Dunlap C."/>
        </authorList>
    </citation>
    <scope>NUCLEOTIDE SEQUENCE [LARGE SCALE GENOMIC DNA]</scope>
    <source>
        <strain evidence="3 4">NRRL NRS-750</strain>
    </source>
</reference>
<comment type="similarity">
    <text evidence="1">Belongs to the CapA family.</text>
</comment>
<evidence type="ECO:0000313" key="3">
    <source>
        <dbReference type="EMBL" id="MCY9529917.1"/>
    </source>
</evidence>
<feature type="domain" description="Capsule synthesis protein CapA" evidence="2">
    <location>
        <begin position="6"/>
        <end position="317"/>
    </location>
</feature>
<evidence type="ECO:0000313" key="4">
    <source>
        <dbReference type="Proteomes" id="UP001527090"/>
    </source>
</evidence>
<dbReference type="CDD" id="cd07381">
    <property type="entry name" value="MPP_CapA"/>
    <property type="match status" value="1"/>
</dbReference>
<accession>A0ABT4E847</accession>